<evidence type="ECO:0000313" key="4">
    <source>
        <dbReference type="Proteomes" id="UP000247512"/>
    </source>
</evidence>
<dbReference type="EMBL" id="NIRT01000014">
    <property type="protein sequence ID" value="PYD66195.1"/>
    <property type="molecule type" value="Genomic_DNA"/>
</dbReference>
<dbReference type="KEGG" id="kna:B0W47_10270"/>
<evidence type="ECO:0000313" key="1">
    <source>
        <dbReference type="EMBL" id="AQU87800.1"/>
    </source>
</evidence>
<dbReference type="EMBL" id="CP019875">
    <property type="protein sequence ID" value="AQU87800.1"/>
    <property type="molecule type" value="Genomic_DNA"/>
</dbReference>
<dbReference type="Proteomes" id="UP000247512">
    <property type="component" value="Unassembled WGS sequence"/>
</dbReference>
<dbReference type="AlphaFoldDB" id="A0A9N7CHT4"/>
<reference evidence="2 4" key="3">
    <citation type="submission" date="2017-06" db="EMBL/GenBank/DDBJ databases">
        <title>A draft genome sequence of Komagataeibacter nataicola LMG 1536.</title>
        <authorList>
            <person name="Skraban J."/>
            <person name="Cleenwerck I."/>
            <person name="Vandamme P."/>
            <person name="Trcek J."/>
        </authorList>
    </citation>
    <scope>NUCLEOTIDE SEQUENCE [LARGE SCALE GENOMIC DNA]</scope>
    <source>
        <strain evidence="2 4">LMG 1536</strain>
    </source>
</reference>
<dbReference type="OrthoDB" id="7284305at2"/>
<keyword evidence="4" id="KW-1185">Reference proteome</keyword>
<dbReference type="PROSITE" id="PS51257">
    <property type="entry name" value="PROKAR_LIPOPROTEIN"/>
    <property type="match status" value="1"/>
</dbReference>
<evidence type="ECO:0000313" key="2">
    <source>
        <dbReference type="EMBL" id="PYD66195.1"/>
    </source>
</evidence>
<evidence type="ECO:0000313" key="3">
    <source>
        <dbReference type="Proteomes" id="UP000189683"/>
    </source>
</evidence>
<protein>
    <recommendedName>
        <fullName evidence="5">Lipoprotein</fullName>
    </recommendedName>
</protein>
<proteinExistence type="predicted"/>
<reference evidence="3" key="1">
    <citation type="submission" date="2017-02" db="EMBL/GenBank/DDBJ databases">
        <title>zhang.</title>
        <authorList>
            <person name="Zhang H."/>
        </authorList>
    </citation>
    <scope>NUCLEOTIDE SEQUENCE [LARGE SCALE GENOMIC DNA]</scope>
    <source>
        <strain evidence="3">RZS01</strain>
    </source>
</reference>
<sequence>MQRLKRWCLTAMLGLTLAGCTQHPPHRQHDTPECMNYRAMMTAPMPPDAMKRLQARCEASRRPW</sequence>
<name>A0A9N7CHT4_9PROT</name>
<dbReference type="Proteomes" id="UP000189683">
    <property type="component" value="Chromosome"/>
</dbReference>
<gene>
    <name evidence="1" type="ORF">B0W47_10270</name>
    <name evidence="2" type="ORF">CDI09_09320</name>
</gene>
<organism evidence="1 3">
    <name type="scientific">Komagataeibacter nataicola</name>
    <dbReference type="NCBI Taxonomy" id="265960"/>
    <lineage>
        <taxon>Bacteria</taxon>
        <taxon>Pseudomonadati</taxon>
        <taxon>Pseudomonadota</taxon>
        <taxon>Alphaproteobacteria</taxon>
        <taxon>Acetobacterales</taxon>
        <taxon>Acetobacteraceae</taxon>
        <taxon>Komagataeibacter</taxon>
    </lineage>
</organism>
<evidence type="ECO:0008006" key="5">
    <source>
        <dbReference type="Google" id="ProtNLM"/>
    </source>
</evidence>
<accession>A0A9N7CHT4</accession>
<reference evidence="1" key="2">
    <citation type="submission" date="2017-02" db="EMBL/GenBank/DDBJ databases">
        <authorList>
            <person name="Zhang H."/>
        </authorList>
    </citation>
    <scope>NUCLEOTIDE SEQUENCE</scope>
    <source>
        <strain evidence="1">RZS01</strain>
    </source>
</reference>